<dbReference type="InterPro" id="IPR007427">
    <property type="entry name" value="DUF475"/>
</dbReference>
<dbReference type="HOGENOM" id="CLU_034539_1_0_5"/>
<dbReference type="RefSeq" id="WP_012383258.1">
    <property type="nucleotide sequence ID" value="NC_010581.1"/>
</dbReference>
<dbReference type="KEGG" id="bid:Bind_0244"/>
<reference evidence="2 3" key="2">
    <citation type="journal article" date="2010" name="J. Bacteriol.">
        <title>Complete genome sequence of Beijerinckia indica subsp. indica.</title>
        <authorList>
            <person name="Tamas I."/>
            <person name="Dedysh S.N."/>
            <person name="Liesack W."/>
            <person name="Stott M.B."/>
            <person name="Alam M."/>
            <person name="Murrell J.C."/>
            <person name="Dunfield P.F."/>
        </authorList>
    </citation>
    <scope>NUCLEOTIDE SEQUENCE [LARGE SCALE GENOMIC DNA]</scope>
    <source>
        <strain evidence="3">ATCC 9039 / DSM 1715 / NCIMB 8712</strain>
    </source>
</reference>
<dbReference type="Proteomes" id="UP000001695">
    <property type="component" value="Chromosome"/>
</dbReference>
<evidence type="ECO:0000313" key="3">
    <source>
        <dbReference type="Proteomes" id="UP000001695"/>
    </source>
</evidence>
<feature type="transmembrane region" description="Helical" evidence="1">
    <location>
        <begin position="316"/>
        <end position="335"/>
    </location>
</feature>
<dbReference type="EMBL" id="CP001016">
    <property type="protein sequence ID" value="ACB93900.1"/>
    <property type="molecule type" value="Genomic_DNA"/>
</dbReference>
<dbReference type="AlphaFoldDB" id="B2ICL1"/>
<keyword evidence="1" id="KW-1133">Transmembrane helix</keyword>
<dbReference type="eggNOG" id="COG2899">
    <property type="taxonomic scope" value="Bacteria"/>
</dbReference>
<dbReference type="Pfam" id="PF04332">
    <property type="entry name" value="DUF475"/>
    <property type="match status" value="1"/>
</dbReference>
<keyword evidence="3" id="KW-1185">Reference proteome</keyword>
<reference evidence="3" key="1">
    <citation type="submission" date="2008-03" db="EMBL/GenBank/DDBJ databases">
        <title>Complete sequence of chromosome of Beijerinckia indica subsp. indica ATCC 9039.</title>
        <authorList>
            <consortium name="US DOE Joint Genome Institute"/>
            <person name="Copeland A."/>
            <person name="Lucas S."/>
            <person name="Lapidus A."/>
            <person name="Glavina del Rio T."/>
            <person name="Dalin E."/>
            <person name="Tice H."/>
            <person name="Bruce D."/>
            <person name="Goodwin L."/>
            <person name="Pitluck S."/>
            <person name="LaButti K."/>
            <person name="Schmutz J."/>
            <person name="Larimer F."/>
            <person name="Land M."/>
            <person name="Hauser L."/>
            <person name="Kyrpides N."/>
            <person name="Mikhailova N."/>
            <person name="Dunfield P.F."/>
            <person name="Dedysh S.N."/>
            <person name="Liesack W."/>
            <person name="Saw J.H."/>
            <person name="Alam M."/>
            <person name="Chen Y."/>
            <person name="Murrell J.C."/>
            <person name="Richardson P."/>
        </authorList>
    </citation>
    <scope>NUCLEOTIDE SEQUENCE [LARGE SCALE GENOMIC DNA]</scope>
    <source>
        <strain evidence="3">ATCC 9039 / DSM 1715 / NCIMB 8712</strain>
    </source>
</reference>
<dbReference type="PANTHER" id="PTHR30238:SF4">
    <property type="entry name" value="SLL1022 PROTEIN"/>
    <property type="match status" value="1"/>
</dbReference>
<feature type="transmembrane region" description="Helical" evidence="1">
    <location>
        <begin position="249"/>
        <end position="271"/>
    </location>
</feature>
<dbReference type="OrthoDB" id="8533002at2"/>
<dbReference type="NCBIfam" id="NF010620">
    <property type="entry name" value="PRK14013.2-6"/>
    <property type="match status" value="1"/>
</dbReference>
<feature type="transmembrane region" description="Helical" evidence="1">
    <location>
        <begin position="34"/>
        <end position="51"/>
    </location>
</feature>
<protein>
    <recommendedName>
        <fullName evidence="4">Integral membrane protein TerC</fullName>
    </recommendedName>
</protein>
<keyword evidence="1" id="KW-0812">Transmembrane</keyword>
<sequence length="348" mass="37675">MRYFRGSLLFTILCLFLAGWLGWSLTGTISGVLSTLWIALVLGVLEISLSFDNAIVNATVLRGLDPVWRRRFLIWGILIAVVGMRILFPLMIVAIAAHIGPLDALFLAILEPRHYEQIITDVHITISGFGGAFLAMVSLKFFFDSSKRVHWIGLFEKRLARLGDLDAITHTIVLLALYAVSRLLAPEDAAELIVAGIFGLVTFVGVEVIGNVLGGPGGRTGEVARVGLSGFLYLEVLDASFSFDGVVGAFALTNNLFVIALGLGIGAMFVRSMTVMLVDRGTLSEYRYLEHGAFYAILALAGVMLLSARYDIPEVVTGLISACLIGLSLLGSILYNRKRSAIEPPPTQ</sequence>
<feature type="transmembrane region" description="Helical" evidence="1">
    <location>
        <begin position="72"/>
        <end position="98"/>
    </location>
</feature>
<keyword evidence="1" id="KW-0472">Membrane</keyword>
<accession>B2ICL1</accession>
<proteinExistence type="predicted"/>
<evidence type="ECO:0000313" key="2">
    <source>
        <dbReference type="EMBL" id="ACB93900.1"/>
    </source>
</evidence>
<gene>
    <name evidence="2" type="ordered locus">Bind_0244</name>
</gene>
<name>B2ICL1_BEII9</name>
<evidence type="ECO:0000256" key="1">
    <source>
        <dbReference type="SAM" id="Phobius"/>
    </source>
</evidence>
<organism evidence="2 3">
    <name type="scientific">Beijerinckia indica subsp. indica (strain ATCC 9039 / DSM 1715 / NCIMB 8712)</name>
    <dbReference type="NCBI Taxonomy" id="395963"/>
    <lineage>
        <taxon>Bacteria</taxon>
        <taxon>Pseudomonadati</taxon>
        <taxon>Pseudomonadota</taxon>
        <taxon>Alphaproteobacteria</taxon>
        <taxon>Hyphomicrobiales</taxon>
        <taxon>Beijerinckiaceae</taxon>
        <taxon>Beijerinckia</taxon>
    </lineage>
</organism>
<feature type="transmembrane region" description="Helical" evidence="1">
    <location>
        <begin position="292"/>
        <end position="310"/>
    </location>
</feature>
<evidence type="ECO:0008006" key="4">
    <source>
        <dbReference type="Google" id="ProtNLM"/>
    </source>
</evidence>
<feature type="transmembrane region" description="Helical" evidence="1">
    <location>
        <begin position="192"/>
        <end position="214"/>
    </location>
</feature>
<feature type="transmembrane region" description="Helical" evidence="1">
    <location>
        <begin position="118"/>
        <end position="142"/>
    </location>
</feature>
<dbReference type="PANTHER" id="PTHR30238">
    <property type="entry name" value="MEMBRANE BOUND PREDICTED REDOX MODULATOR"/>
    <property type="match status" value="1"/>
</dbReference>